<feature type="domain" description="RUN" evidence="2">
    <location>
        <begin position="40"/>
        <end position="177"/>
    </location>
</feature>
<dbReference type="PANTHER" id="PTHR47194:SF3">
    <property type="entry name" value="SORTING NEXIN 29"/>
    <property type="match status" value="1"/>
</dbReference>
<comment type="caution">
    <text evidence="3">The sequence shown here is derived from an EMBL/GenBank/DDBJ whole genome shotgun (WGS) entry which is preliminary data.</text>
</comment>
<feature type="region of interest" description="Disordered" evidence="1">
    <location>
        <begin position="233"/>
        <end position="272"/>
    </location>
</feature>
<evidence type="ECO:0000259" key="2">
    <source>
        <dbReference type="PROSITE" id="PS50826"/>
    </source>
</evidence>
<dbReference type="SUPFAM" id="SSF140741">
    <property type="entry name" value="RUN domain-like"/>
    <property type="match status" value="1"/>
</dbReference>
<dbReference type="InterPro" id="IPR004012">
    <property type="entry name" value="Run_dom"/>
</dbReference>
<gene>
    <name evidence="3" type="ORF">CBOVIS_LOCUS6608</name>
</gene>
<sequence>MSVEERKDGPKQEKIRNNLTKDLETVVKAAITSPYSSTENIPSEITQNLCNSIEAIFIHGLRDPFFLKGTRYSKYPEPNFWPFVSKYSHKDIIFQITRHQQIKTEIGKSRAWIRIILNENSLNHYLDLLSAEKNAIQQFYGEEAFLRYLGDNEYSERIRGILKPLSKLPICAATNSSFLNTWTPTPLILAGLMDGKPLKVGTLQSRRNPRKGSETEEIAISALDVLVPEEDHDIGSPNRLRRKRLVSRATQRMSSNSEDDDRSSTYSHPSLLDTGDMGYQHAAFSSKVNIPPSSAIDCYSSKKTAFKELEIAKFERVGFARRDYFKSRIKSK</sequence>
<reference evidence="3 4" key="1">
    <citation type="submission" date="2020-04" db="EMBL/GenBank/DDBJ databases">
        <authorList>
            <person name="Laetsch R D."/>
            <person name="Stevens L."/>
            <person name="Kumar S."/>
            <person name="Blaxter L. M."/>
        </authorList>
    </citation>
    <scope>NUCLEOTIDE SEQUENCE [LARGE SCALE GENOMIC DNA]</scope>
</reference>
<name>A0A8S1ESL4_9PELO</name>
<dbReference type="Gene3D" id="1.20.58.900">
    <property type="match status" value="1"/>
</dbReference>
<dbReference type="AlphaFoldDB" id="A0A8S1ESL4"/>
<proteinExistence type="predicted"/>
<organism evidence="3 4">
    <name type="scientific">Caenorhabditis bovis</name>
    <dbReference type="NCBI Taxonomy" id="2654633"/>
    <lineage>
        <taxon>Eukaryota</taxon>
        <taxon>Metazoa</taxon>
        <taxon>Ecdysozoa</taxon>
        <taxon>Nematoda</taxon>
        <taxon>Chromadorea</taxon>
        <taxon>Rhabditida</taxon>
        <taxon>Rhabditina</taxon>
        <taxon>Rhabditomorpha</taxon>
        <taxon>Rhabditoidea</taxon>
        <taxon>Rhabditidae</taxon>
        <taxon>Peloderinae</taxon>
        <taxon>Caenorhabditis</taxon>
    </lineage>
</organism>
<protein>
    <recommendedName>
        <fullName evidence="2">RUN domain-containing protein</fullName>
    </recommendedName>
</protein>
<evidence type="ECO:0000313" key="4">
    <source>
        <dbReference type="Proteomes" id="UP000494206"/>
    </source>
</evidence>
<dbReference type="SMART" id="SM00593">
    <property type="entry name" value="RUN"/>
    <property type="match status" value="1"/>
</dbReference>
<evidence type="ECO:0000313" key="3">
    <source>
        <dbReference type="EMBL" id="CAB3404235.1"/>
    </source>
</evidence>
<evidence type="ECO:0000256" key="1">
    <source>
        <dbReference type="SAM" id="MobiDB-lite"/>
    </source>
</evidence>
<dbReference type="InterPro" id="IPR037213">
    <property type="entry name" value="Run_dom_sf"/>
</dbReference>
<dbReference type="PROSITE" id="PS50826">
    <property type="entry name" value="RUN"/>
    <property type="match status" value="1"/>
</dbReference>
<dbReference type="Proteomes" id="UP000494206">
    <property type="component" value="Unassembled WGS sequence"/>
</dbReference>
<dbReference type="Pfam" id="PF02759">
    <property type="entry name" value="RUN"/>
    <property type="match status" value="1"/>
</dbReference>
<accession>A0A8S1ESL4</accession>
<dbReference type="EMBL" id="CADEPM010000004">
    <property type="protein sequence ID" value="CAB3404235.1"/>
    <property type="molecule type" value="Genomic_DNA"/>
</dbReference>
<keyword evidence="4" id="KW-1185">Reference proteome</keyword>
<dbReference type="PANTHER" id="PTHR47194">
    <property type="entry name" value="SORTING NEXIN-29-RELATED"/>
    <property type="match status" value="1"/>
</dbReference>
<dbReference type="OrthoDB" id="62364at2759"/>